<evidence type="ECO:0000313" key="10">
    <source>
        <dbReference type="Proteomes" id="UP000422764"/>
    </source>
</evidence>
<feature type="transmembrane region" description="Helical" evidence="8">
    <location>
        <begin position="12"/>
        <end position="29"/>
    </location>
</feature>
<evidence type="ECO:0000256" key="5">
    <source>
        <dbReference type="ARBA" id="ARBA00022692"/>
    </source>
</evidence>
<feature type="transmembrane region" description="Helical" evidence="8">
    <location>
        <begin position="337"/>
        <end position="355"/>
    </location>
</feature>
<feature type="transmembrane region" description="Helical" evidence="8">
    <location>
        <begin position="299"/>
        <end position="317"/>
    </location>
</feature>
<dbReference type="Proteomes" id="UP000422764">
    <property type="component" value="Chromosome"/>
</dbReference>
<protein>
    <submittedName>
        <fullName evidence="9">Endospore germination permease</fullName>
    </submittedName>
</protein>
<evidence type="ECO:0000256" key="6">
    <source>
        <dbReference type="ARBA" id="ARBA00022989"/>
    </source>
</evidence>
<dbReference type="Pfam" id="PF03845">
    <property type="entry name" value="Spore_permease"/>
    <property type="match status" value="1"/>
</dbReference>
<dbReference type="AlphaFoldDB" id="A0A6I6EZA6"/>
<reference evidence="9 10" key="1">
    <citation type="submission" date="2019-12" db="EMBL/GenBank/DDBJ databases">
        <title>Genome sequenceing of Clostridium bovifaecis.</title>
        <authorList>
            <person name="Yao Y."/>
        </authorList>
    </citation>
    <scope>NUCLEOTIDE SEQUENCE [LARGE SCALE GENOMIC DNA]</scope>
    <source>
        <strain evidence="9 10">BXX</strain>
    </source>
</reference>
<proteinExistence type="inferred from homology"/>
<keyword evidence="6 8" id="KW-1133">Transmembrane helix</keyword>
<feature type="transmembrane region" description="Helical" evidence="8">
    <location>
        <begin position="108"/>
        <end position="128"/>
    </location>
</feature>
<evidence type="ECO:0000256" key="7">
    <source>
        <dbReference type="ARBA" id="ARBA00023136"/>
    </source>
</evidence>
<feature type="transmembrane region" description="Helical" evidence="8">
    <location>
        <begin position="35"/>
        <end position="55"/>
    </location>
</feature>
<sequence>MDKDGITEYQGIALISMYIWGAIFITSAGAGRDAWLIVIIAAVASIPLLLTYGRIMRNFQGKDLYDIIEIVFGRVIGKIVIVVYTMFFLHLGSIIMRNFMEFSRVATLTNTPNVITGIVFGILSSYMVKAGVESFGRWAGIFFIGVTFVSIALGIFAIVQSTNKVGVLPIFYNGYKPVIVSTYSFIAFPIAEVMVFMTIFNSIKGEDYKYNIFVKGVLFALAVALIDIVGVNLLLLREENQDMFFPTFLAVRRMRIGDAVQRIETFISAELAILSFVEFCACVFATCKGVARIFNFEEYKYTTVSISILMVSIALILYESTLEMVEWNSEIWPHYSFPFQILMPITILIAGELKIRKGKLKNIDNKKEREQESLNK</sequence>
<evidence type="ECO:0000313" key="9">
    <source>
        <dbReference type="EMBL" id="QGU95631.1"/>
    </source>
</evidence>
<accession>A0A6I6EZA6</accession>
<dbReference type="InterPro" id="IPR004761">
    <property type="entry name" value="Spore_GerAB"/>
</dbReference>
<evidence type="ECO:0000256" key="4">
    <source>
        <dbReference type="ARBA" id="ARBA00022544"/>
    </source>
</evidence>
<dbReference type="PANTHER" id="PTHR34975">
    <property type="entry name" value="SPORE GERMINATION PROTEIN A2"/>
    <property type="match status" value="1"/>
</dbReference>
<organism evidence="9 10">
    <name type="scientific">Clostridium bovifaecis</name>
    <dbReference type="NCBI Taxonomy" id="2184719"/>
    <lineage>
        <taxon>Bacteria</taxon>
        <taxon>Bacillati</taxon>
        <taxon>Bacillota</taxon>
        <taxon>Clostridia</taxon>
        <taxon>Eubacteriales</taxon>
        <taxon>Clostridiaceae</taxon>
        <taxon>Clostridium</taxon>
    </lineage>
</organism>
<feature type="transmembrane region" description="Helical" evidence="8">
    <location>
        <begin position="75"/>
        <end position="96"/>
    </location>
</feature>
<feature type="transmembrane region" description="Helical" evidence="8">
    <location>
        <begin position="140"/>
        <end position="159"/>
    </location>
</feature>
<keyword evidence="3" id="KW-0813">Transport</keyword>
<comment type="subcellular location">
    <subcellularLocation>
        <location evidence="1">Membrane</location>
        <topology evidence="1">Multi-pass membrane protein</topology>
    </subcellularLocation>
</comment>
<evidence type="ECO:0000256" key="1">
    <source>
        <dbReference type="ARBA" id="ARBA00004141"/>
    </source>
</evidence>
<dbReference type="GO" id="GO:0016020">
    <property type="term" value="C:membrane"/>
    <property type="evidence" value="ECO:0007669"/>
    <property type="project" value="UniProtKB-SubCell"/>
</dbReference>
<dbReference type="NCBIfam" id="TIGR00912">
    <property type="entry name" value="2A0309"/>
    <property type="match status" value="1"/>
</dbReference>
<keyword evidence="4" id="KW-0309">Germination</keyword>
<feature type="transmembrane region" description="Helical" evidence="8">
    <location>
        <begin position="179"/>
        <end position="200"/>
    </location>
</feature>
<feature type="transmembrane region" description="Helical" evidence="8">
    <location>
        <begin position="266"/>
        <end position="287"/>
    </location>
</feature>
<keyword evidence="7 8" id="KW-0472">Membrane</keyword>
<dbReference type="EMBL" id="CP046522">
    <property type="protein sequence ID" value="QGU95631.1"/>
    <property type="molecule type" value="Genomic_DNA"/>
</dbReference>
<name>A0A6I6EZA6_9CLOT</name>
<evidence type="ECO:0000256" key="2">
    <source>
        <dbReference type="ARBA" id="ARBA00007998"/>
    </source>
</evidence>
<evidence type="ECO:0000256" key="8">
    <source>
        <dbReference type="SAM" id="Phobius"/>
    </source>
</evidence>
<feature type="transmembrane region" description="Helical" evidence="8">
    <location>
        <begin position="212"/>
        <end position="236"/>
    </location>
</feature>
<keyword evidence="10" id="KW-1185">Reference proteome</keyword>
<dbReference type="PANTHER" id="PTHR34975:SF2">
    <property type="entry name" value="SPORE GERMINATION PROTEIN A2"/>
    <property type="match status" value="1"/>
</dbReference>
<comment type="similarity">
    <text evidence="2">Belongs to the amino acid-polyamine-organocation (APC) superfamily. Spore germination protein (SGP) (TC 2.A.3.9) family.</text>
</comment>
<gene>
    <name evidence="9" type="ORF">GOM49_11520</name>
</gene>
<keyword evidence="5 8" id="KW-0812">Transmembrane</keyword>
<evidence type="ECO:0000256" key="3">
    <source>
        <dbReference type="ARBA" id="ARBA00022448"/>
    </source>
</evidence>
<dbReference type="GO" id="GO:0009847">
    <property type="term" value="P:spore germination"/>
    <property type="evidence" value="ECO:0007669"/>
    <property type="project" value="InterPro"/>
</dbReference>